<protein>
    <submittedName>
        <fullName evidence="1">Uncharacterized protein</fullName>
    </submittedName>
</protein>
<proteinExistence type="predicted"/>
<evidence type="ECO:0000313" key="1">
    <source>
        <dbReference type="EMBL" id="RPA91753.1"/>
    </source>
</evidence>
<dbReference type="EMBL" id="ML120489">
    <property type="protein sequence ID" value="RPA91753.1"/>
    <property type="molecule type" value="Genomic_DNA"/>
</dbReference>
<dbReference type="Proteomes" id="UP000276215">
    <property type="component" value="Unassembled WGS sequence"/>
</dbReference>
<reference evidence="1 2" key="1">
    <citation type="journal article" date="2018" name="Nat. Ecol. Evol.">
        <title>Pezizomycetes genomes reveal the molecular basis of ectomycorrhizal truffle lifestyle.</title>
        <authorList>
            <person name="Murat C."/>
            <person name="Payen T."/>
            <person name="Noel B."/>
            <person name="Kuo A."/>
            <person name="Morin E."/>
            <person name="Chen J."/>
            <person name="Kohler A."/>
            <person name="Krizsan K."/>
            <person name="Balestrini R."/>
            <person name="Da Silva C."/>
            <person name="Montanini B."/>
            <person name="Hainaut M."/>
            <person name="Levati E."/>
            <person name="Barry K.W."/>
            <person name="Belfiori B."/>
            <person name="Cichocki N."/>
            <person name="Clum A."/>
            <person name="Dockter R.B."/>
            <person name="Fauchery L."/>
            <person name="Guy J."/>
            <person name="Iotti M."/>
            <person name="Le Tacon F."/>
            <person name="Lindquist E.A."/>
            <person name="Lipzen A."/>
            <person name="Malagnac F."/>
            <person name="Mello A."/>
            <person name="Molinier V."/>
            <person name="Miyauchi S."/>
            <person name="Poulain J."/>
            <person name="Riccioni C."/>
            <person name="Rubini A."/>
            <person name="Sitrit Y."/>
            <person name="Splivallo R."/>
            <person name="Traeger S."/>
            <person name="Wang M."/>
            <person name="Zifcakova L."/>
            <person name="Wipf D."/>
            <person name="Zambonelli A."/>
            <person name="Paolocci F."/>
            <person name="Nowrousian M."/>
            <person name="Ottonello S."/>
            <person name="Baldrian P."/>
            <person name="Spatafora J.W."/>
            <person name="Henrissat B."/>
            <person name="Nagy L.G."/>
            <person name="Aury J.M."/>
            <person name="Wincker P."/>
            <person name="Grigoriev I.V."/>
            <person name="Bonfante P."/>
            <person name="Martin F.M."/>
        </authorList>
    </citation>
    <scope>NUCLEOTIDE SEQUENCE [LARGE SCALE GENOMIC DNA]</scope>
    <source>
        <strain evidence="1 2">120613-1</strain>
    </source>
</reference>
<organism evidence="1 2">
    <name type="scientific">Choiromyces venosus 120613-1</name>
    <dbReference type="NCBI Taxonomy" id="1336337"/>
    <lineage>
        <taxon>Eukaryota</taxon>
        <taxon>Fungi</taxon>
        <taxon>Dikarya</taxon>
        <taxon>Ascomycota</taxon>
        <taxon>Pezizomycotina</taxon>
        <taxon>Pezizomycetes</taxon>
        <taxon>Pezizales</taxon>
        <taxon>Tuberaceae</taxon>
        <taxon>Choiromyces</taxon>
    </lineage>
</organism>
<dbReference type="AlphaFoldDB" id="A0A3N4J023"/>
<accession>A0A3N4J023</accession>
<sequence>MKHKNIENFIPTPMPLPHTKKYPLHCVLQTLKFSPKLFLPHCCISLIPIPRSTHTPHLISSFLNSANFNLASPSSINSTLFSTPFSFLSSHAFLSSGKPSGYPYPISLTDIPSANFCFFPALFFPSFFIPSSSTLGTSPTFFSSTLPSTIFISSSATFSTLSTTSSSLFQPLGLLPAANISLNFSILLFTSV</sequence>
<gene>
    <name evidence="1" type="ORF">L873DRAFT_272054</name>
</gene>
<evidence type="ECO:0000313" key="2">
    <source>
        <dbReference type="Proteomes" id="UP000276215"/>
    </source>
</evidence>
<keyword evidence="2" id="KW-1185">Reference proteome</keyword>
<name>A0A3N4J023_9PEZI</name>